<evidence type="ECO:0000256" key="1">
    <source>
        <dbReference type="SAM" id="MobiDB-lite"/>
    </source>
</evidence>
<dbReference type="Pfam" id="PF09990">
    <property type="entry name" value="DUF2231"/>
    <property type="match status" value="1"/>
</dbReference>
<evidence type="ECO:0000256" key="2">
    <source>
        <dbReference type="SAM" id="Phobius"/>
    </source>
</evidence>
<feature type="transmembrane region" description="Helical" evidence="2">
    <location>
        <begin position="118"/>
        <end position="136"/>
    </location>
</feature>
<dbReference type="Proteomes" id="UP000646579">
    <property type="component" value="Unassembled WGS sequence"/>
</dbReference>
<dbReference type="InterPro" id="IPR019251">
    <property type="entry name" value="DUF2231_TM"/>
</dbReference>
<keyword evidence="2" id="KW-0472">Membrane</keyword>
<organism evidence="4 5">
    <name type="scientific">Devosia pacifica</name>
    <dbReference type="NCBI Taxonomy" id="1335967"/>
    <lineage>
        <taxon>Bacteria</taxon>
        <taxon>Pseudomonadati</taxon>
        <taxon>Pseudomonadota</taxon>
        <taxon>Alphaproteobacteria</taxon>
        <taxon>Hyphomicrobiales</taxon>
        <taxon>Devosiaceae</taxon>
        <taxon>Devosia</taxon>
    </lineage>
</organism>
<gene>
    <name evidence="4" type="ORF">GCM10007989_33150</name>
</gene>
<name>A0A918SED0_9HYPH</name>
<proteinExistence type="predicted"/>
<evidence type="ECO:0000313" key="4">
    <source>
        <dbReference type="EMBL" id="GHA34657.1"/>
    </source>
</evidence>
<feature type="region of interest" description="Disordered" evidence="1">
    <location>
        <begin position="1"/>
        <end position="33"/>
    </location>
</feature>
<feature type="compositionally biased region" description="Basic and acidic residues" evidence="1">
    <location>
        <begin position="17"/>
        <end position="28"/>
    </location>
</feature>
<feature type="transmembrane region" description="Helical" evidence="2">
    <location>
        <begin position="148"/>
        <end position="168"/>
    </location>
</feature>
<keyword evidence="2" id="KW-1133">Transmembrane helix</keyword>
<feature type="transmembrane region" description="Helical" evidence="2">
    <location>
        <begin position="88"/>
        <end position="111"/>
    </location>
</feature>
<keyword evidence="2" id="KW-0812">Transmembrane</keyword>
<feature type="compositionally biased region" description="Basic and acidic residues" evidence="1">
    <location>
        <begin position="1"/>
        <end position="10"/>
    </location>
</feature>
<protein>
    <recommendedName>
        <fullName evidence="3">DUF2231 domain-containing protein</fullName>
    </recommendedName>
</protein>
<keyword evidence="5" id="KW-1185">Reference proteome</keyword>
<accession>A0A918SED0</accession>
<evidence type="ECO:0000259" key="3">
    <source>
        <dbReference type="Pfam" id="PF09990"/>
    </source>
</evidence>
<dbReference type="EMBL" id="BMZE01000004">
    <property type="protein sequence ID" value="GHA34657.1"/>
    <property type="molecule type" value="Genomic_DNA"/>
</dbReference>
<feature type="domain" description="DUF2231" evidence="3">
    <location>
        <begin position="49"/>
        <end position="180"/>
    </location>
</feature>
<comment type="caution">
    <text evidence="4">The sequence shown here is derived from an EMBL/GenBank/DDBJ whole genome shotgun (WGS) entry which is preliminary data.</text>
</comment>
<sequence length="187" mass="20184">MMAEREAQREQEEEIRSEESPAEARPDHPNPGIRAIAEKDVGSAIAVAGHPIHAMMVHFPIALVISTFGVDLLYWWSGDPFWVRVGIYSSGFAFLFGVLAALAGTAELLLVPGIRVRVASWNHAVAAMVLVSIAGANWGFRVYHPEDILPHGLLLSFLASVATAFAGWHGGKLVLDHGVGLLISTKQ</sequence>
<reference evidence="4" key="2">
    <citation type="submission" date="2020-09" db="EMBL/GenBank/DDBJ databases">
        <authorList>
            <person name="Sun Q."/>
            <person name="Kim S."/>
        </authorList>
    </citation>
    <scope>NUCLEOTIDE SEQUENCE</scope>
    <source>
        <strain evidence="4">KCTC 32437</strain>
    </source>
</reference>
<feature type="transmembrane region" description="Helical" evidence="2">
    <location>
        <begin position="57"/>
        <end position="76"/>
    </location>
</feature>
<evidence type="ECO:0000313" key="5">
    <source>
        <dbReference type="Proteomes" id="UP000646579"/>
    </source>
</evidence>
<dbReference type="AlphaFoldDB" id="A0A918SED0"/>
<reference evidence="4" key="1">
    <citation type="journal article" date="2014" name="Int. J. Syst. Evol. Microbiol.">
        <title>Complete genome sequence of Corynebacterium casei LMG S-19264T (=DSM 44701T), isolated from a smear-ripened cheese.</title>
        <authorList>
            <consortium name="US DOE Joint Genome Institute (JGI-PGF)"/>
            <person name="Walter F."/>
            <person name="Albersmeier A."/>
            <person name="Kalinowski J."/>
            <person name="Ruckert C."/>
        </authorList>
    </citation>
    <scope>NUCLEOTIDE SEQUENCE</scope>
    <source>
        <strain evidence="4">KCTC 32437</strain>
    </source>
</reference>